<name>A0A5C5FLA7_9BASI</name>
<dbReference type="OrthoDB" id="3265515at2759"/>
<reference evidence="1 2" key="1">
    <citation type="submission" date="2019-03" db="EMBL/GenBank/DDBJ databases">
        <title>Rhodosporidium diobovatum UCD-FST 08-225 genome sequencing, assembly, and annotation.</title>
        <authorList>
            <person name="Fakankun I.U."/>
            <person name="Fristensky B."/>
            <person name="Levin D.B."/>
        </authorList>
    </citation>
    <scope>NUCLEOTIDE SEQUENCE [LARGE SCALE GENOMIC DNA]</scope>
    <source>
        <strain evidence="1 2">UCD-FST 08-225</strain>
    </source>
</reference>
<feature type="non-terminal residue" evidence="1">
    <location>
        <position position="109"/>
    </location>
</feature>
<evidence type="ECO:0000313" key="1">
    <source>
        <dbReference type="EMBL" id="TNY17099.1"/>
    </source>
</evidence>
<accession>A0A5C5FLA7</accession>
<dbReference type="EMBL" id="SOZI01000247">
    <property type="protein sequence ID" value="TNY17099.1"/>
    <property type="molecule type" value="Genomic_DNA"/>
</dbReference>
<protein>
    <submittedName>
        <fullName evidence="1">Uncharacterized protein</fullName>
    </submittedName>
</protein>
<keyword evidence="2" id="KW-1185">Reference proteome</keyword>
<proteinExistence type="predicted"/>
<dbReference type="SUPFAM" id="SSF53098">
    <property type="entry name" value="Ribonuclease H-like"/>
    <property type="match status" value="1"/>
</dbReference>
<dbReference type="AlphaFoldDB" id="A0A5C5FLA7"/>
<feature type="non-terminal residue" evidence="1">
    <location>
        <position position="1"/>
    </location>
</feature>
<dbReference type="GO" id="GO:0003676">
    <property type="term" value="F:nucleic acid binding"/>
    <property type="evidence" value="ECO:0007669"/>
    <property type="project" value="InterPro"/>
</dbReference>
<comment type="caution">
    <text evidence="1">The sequence shown here is derived from an EMBL/GenBank/DDBJ whole genome shotgun (WGS) entry which is preliminary data.</text>
</comment>
<gene>
    <name evidence="1" type="ORF">DMC30DRAFT_331355</name>
</gene>
<dbReference type="Gene3D" id="3.30.420.10">
    <property type="entry name" value="Ribonuclease H-like superfamily/Ribonuclease H"/>
    <property type="match status" value="1"/>
</dbReference>
<dbReference type="Proteomes" id="UP000311382">
    <property type="component" value="Unassembled WGS sequence"/>
</dbReference>
<dbReference type="InterPro" id="IPR012337">
    <property type="entry name" value="RNaseH-like_sf"/>
</dbReference>
<evidence type="ECO:0000313" key="2">
    <source>
        <dbReference type="Proteomes" id="UP000311382"/>
    </source>
</evidence>
<organism evidence="1 2">
    <name type="scientific">Rhodotorula diobovata</name>
    <dbReference type="NCBI Taxonomy" id="5288"/>
    <lineage>
        <taxon>Eukaryota</taxon>
        <taxon>Fungi</taxon>
        <taxon>Dikarya</taxon>
        <taxon>Basidiomycota</taxon>
        <taxon>Pucciniomycotina</taxon>
        <taxon>Microbotryomycetes</taxon>
        <taxon>Sporidiobolales</taxon>
        <taxon>Sporidiobolaceae</taxon>
        <taxon>Rhodotorula</taxon>
    </lineage>
</organism>
<dbReference type="InterPro" id="IPR036397">
    <property type="entry name" value="RNaseH_sf"/>
</dbReference>
<sequence length="109" mass="11965">QRLFAGELGSDPVYVTQLQGMRMVLSVCSGLQPLPYPSTLHLCLDNQATLRQLTLPRPKSGQHSCLAICALVEEMRSTHPLVAIWEMWAPGHTNVEGNKRADTRARAGA</sequence>